<dbReference type="GO" id="GO:0008168">
    <property type="term" value="F:methyltransferase activity"/>
    <property type="evidence" value="ECO:0007669"/>
    <property type="project" value="UniProtKB-KW"/>
</dbReference>
<dbReference type="InterPro" id="IPR029063">
    <property type="entry name" value="SAM-dependent_MTases_sf"/>
</dbReference>
<organism evidence="5 6">
    <name type="scientific">Paenibacillus rhizosphaerae</name>
    <dbReference type="NCBI Taxonomy" id="297318"/>
    <lineage>
        <taxon>Bacteria</taxon>
        <taxon>Bacillati</taxon>
        <taxon>Bacillota</taxon>
        <taxon>Bacilli</taxon>
        <taxon>Bacillales</taxon>
        <taxon>Paenibacillaceae</taxon>
        <taxon>Paenibacillus</taxon>
    </lineage>
</organism>
<keyword evidence="3" id="KW-0949">S-adenosyl-L-methionine</keyword>
<proteinExistence type="predicted"/>
<dbReference type="RefSeq" id="WP_076167828.1">
    <property type="nucleotide sequence ID" value="NZ_MRTP01000001.1"/>
</dbReference>
<dbReference type="Pfam" id="PF13649">
    <property type="entry name" value="Methyltransf_25"/>
    <property type="match status" value="1"/>
</dbReference>
<evidence type="ECO:0000313" key="5">
    <source>
        <dbReference type="EMBL" id="OMF58337.1"/>
    </source>
</evidence>
<protein>
    <submittedName>
        <fullName evidence="5">SAM-dependent methyltransferase</fullName>
    </submittedName>
</protein>
<dbReference type="EMBL" id="MRTP01000001">
    <property type="protein sequence ID" value="OMF58337.1"/>
    <property type="molecule type" value="Genomic_DNA"/>
</dbReference>
<dbReference type="PANTHER" id="PTHR43464:SF19">
    <property type="entry name" value="UBIQUINONE BIOSYNTHESIS O-METHYLTRANSFERASE, MITOCHONDRIAL"/>
    <property type="match status" value="1"/>
</dbReference>
<accession>A0A1R1F2Q6</accession>
<name>A0A1R1F2Q6_9BACL</name>
<keyword evidence="1 5" id="KW-0489">Methyltransferase</keyword>
<feature type="domain" description="Methyltransferase" evidence="4">
    <location>
        <begin position="53"/>
        <end position="149"/>
    </location>
</feature>
<evidence type="ECO:0000256" key="1">
    <source>
        <dbReference type="ARBA" id="ARBA00022603"/>
    </source>
</evidence>
<comment type="caution">
    <text evidence="5">The sequence shown here is derived from an EMBL/GenBank/DDBJ whole genome shotgun (WGS) entry which is preliminary data.</text>
</comment>
<evidence type="ECO:0000256" key="3">
    <source>
        <dbReference type="ARBA" id="ARBA00022691"/>
    </source>
</evidence>
<evidence type="ECO:0000313" key="6">
    <source>
        <dbReference type="Proteomes" id="UP000187172"/>
    </source>
</evidence>
<keyword evidence="2 5" id="KW-0808">Transferase</keyword>
<dbReference type="SUPFAM" id="SSF53335">
    <property type="entry name" value="S-adenosyl-L-methionine-dependent methyltransferases"/>
    <property type="match status" value="1"/>
</dbReference>
<evidence type="ECO:0000256" key="2">
    <source>
        <dbReference type="ARBA" id="ARBA00022679"/>
    </source>
</evidence>
<gene>
    <name evidence="5" type="ORF">BK138_07335</name>
</gene>
<reference evidence="5 6" key="1">
    <citation type="submission" date="2016-11" db="EMBL/GenBank/DDBJ databases">
        <title>Paenibacillus species isolates.</title>
        <authorList>
            <person name="Beno S.M."/>
        </authorList>
    </citation>
    <scope>NUCLEOTIDE SEQUENCE [LARGE SCALE GENOMIC DNA]</scope>
    <source>
        <strain evidence="5 6">FSL R5-0378</strain>
    </source>
</reference>
<dbReference type="Proteomes" id="UP000187172">
    <property type="component" value="Unassembled WGS sequence"/>
</dbReference>
<dbReference type="CDD" id="cd02440">
    <property type="entry name" value="AdoMet_MTases"/>
    <property type="match status" value="1"/>
</dbReference>
<dbReference type="InterPro" id="IPR041698">
    <property type="entry name" value="Methyltransf_25"/>
</dbReference>
<dbReference type="GO" id="GO:0032259">
    <property type="term" value="P:methylation"/>
    <property type="evidence" value="ECO:0007669"/>
    <property type="project" value="UniProtKB-KW"/>
</dbReference>
<dbReference type="STRING" id="297318.BK138_07335"/>
<sequence>MGPSTQHFYDGMSESYHLIYEDWKHTVSSQGQFWDRWIRSRLNRPGSSKIRLLDASCGIGTQSLGLARHGFDVTATDLSPDSVARAKREAEAMGLSIQFGTADFRTLDQDVAGTFDVVFSADNAVPHLLTDEDLLNACRQFYNKCVTGGMVIITIRDYDSLIRERPRATQPRILDHGKRIVFQVWDWSEDGSSYTTRQFILQDQLESWKTESYAAVYRAVQRSELNSFLQQAGFQRVEWVMPEQSGFYQPIVTAAKS</sequence>
<keyword evidence="6" id="KW-1185">Reference proteome</keyword>
<evidence type="ECO:0000259" key="4">
    <source>
        <dbReference type="Pfam" id="PF13649"/>
    </source>
</evidence>
<dbReference type="PANTHER" id="PTHR43464">
    <property type="entry name" value="METHYLTRANSFERASE"/>
    <property type="match status" value="1"/>
</dbReference>
<dbReference type="AlphaFoldDB" id="A0A1R1F2Q6"/>
<dbReference type="Gene3D" id="3.40.50.150">
    <property type="entry name" value="Vaccinia Virus protein VP39"/>
    <property type="match status" value="1"/>
</dbReference>